<comment type="catalytic activity">
    <reaction evidence="7">
        <text>L-alpha-aminoacyl-L-lysine(out) = L-alpha-aminoacyl-L-lysine(in)</text>
        <dbReference type="Rhea" id="RHEA:79383"/>
        <dbReference type="ChEBI" id="CHEBI:229966"/>
    </reaction>
</comment>
<feature type="transmembrane region" description="Helical" evidence="19">
    <location>
        <begin position="36"/>
        <end position="52"/>
    </location>
</feature>
<comment type="catalytic activity">
    <reaction evidence="11">
        <text>L-arginyl-glycine(out) = L-arginyl-glycine(in)</text>
        <dbReference type="Rhea" id="RHEA:79391"/>
        <dbReference type="ChEBI" id="CHEBI:229955"/>
    </reaction>
</comment>
<comment type="function">
    <text evidence="17">Lysosomal dipeptide uniporter that selectively exports lysine, arginine or histidine-containing dipeptides with a net positive charge from the lysosome lumen into the cytosol. Could play a role in a specific type of protein O-glycosylation indirectly regulating macrophages migration and tissue invasion. Also essential for liver homeostasis.</text>
</comment>
<evidence type="ECO:0000256" key="15">
    <source>
        <dbReference type="ARBA" id="ARBA00044985"/>
    </source>
</evidence>
<comment type="catalytic activity">
    <reaction evidence="6">
        <text>L-lysyl-L-alpha-amino acid(out) = L-lysyl-L-alpha-amino acid(in)</text>
        <dbReference type="Rhea" id="RHEA:79387"/>
        <dbReference type="ChEBI" id="CHEBI:229965"/>
    </reaction>
</comment>
<feature type="transmembrane region" description="Helical" evidence="19">
    <location>
        <begin position="321"/>
        <end position="341"/>
    </location>
</feature>
<dbReference type="PANTHER" id="PTHR23512">
    <property type="entry name" value="MAJOR FACILITATOR SUPERFAMILY DOMAIN-CONTAINING PROTEIN 1"/>
    <property type="match status" value="1"/>
</dbReference>
<dbReference type="InterPro" id="IPR036259">
    <property type="entry name" value="MFS_trans_sf"/>
</dbReference>
<evidence type="ECO:0000313" key="21">
    <source>
        <dbReference type="EMBL" id="OHS95181.1"/>
    </source>
</evidence>
<comment type="catalytic activity">
    <reaction evidence="5">
        <text>L-alpha-aminoacyl-L-histidine(out) = L-alpha-aminoacyl-L-histidine(in)</text>
        <dbReference type="Rhea" id="RHEA:79375"/>
        <dbReference type="ChEBI" id="CHEBI:229967"/>
    </reaction>
</comment>
<feature type="transmembrane region" description="Helical" evidence="19">
    <location>
        <begin position="133"/>
        <end position="154"/>
    </location>
</feature>
<feature type="domain" description="Major facilitator superfamily (MFS) profile" evidence="20">
    <location>
        <begin position="38"/>
        <end position="447"/>
    </location>
</feature>
<dbReference type="CDD" id="cd06174">
    <property type="entry name" value="MFS"/>
    <property type="match status" value="1"/>
</dbReference>
<dbReference type="AlphaFoldDB" id="A0A1J4JCP3"/>
<evidence type="ECO:0000256" key="6">
    <source>
        <dbReference type="ARBA" id="ARBA00044891"/>
    </source>
</evidence>
<evidence type="ECO:0000256" key="7">
    <source>
        <dbReference type="ARBA" id="ARBA00044893"/>
    </source>
</evidence>
<evidence type="ECO:0000256" key="10">
    <source>
        <dbReference type="ARBA" id="ARBA00044900"/>
    </source>
</evidence>
<gene>
    <name evidence="21" type="ORF">TRFO_10673</name>
</gene>
<evidence type="ECO:0000256" key="16">
    <source>
        <dbReference type="ARBA" id="ARBA00045018"/>
    </source>
</evidence>
<feature type="transmembrane region" description="Helical" evidence="19">
    <location>
        <begin position="161"/>
        <end position="181"/>
    </location>
</feature>
<feature type="transmembrane region" description="Helical" evidence="19">
    <location>
        <begin position="193"/>
        <end position="212"/>
    </location>
</feature>
<comment type="catalytic activity">
    <reaction evidence="4">
        <text>L-alpha-aminoacyl-L-arginine(out) = L-alpha-aminoacyl-L-arginine(in)</text>
        <dbReference type="Rhea" id="RHEA:79367"/>
        <dbReference type="ChEBI" id="CHEBI:229968"/>
    </reaction>
</comment>
<evidence type="ECO:0000256" key="18">
    <source>
        <dbReference type="ARBA" id="ARBA00046376"/>
    </source>
</evidence>
<keyword evidence="19" id="KW-1133">Transmembrane helix</keyword>
<evidence type="ECO:0000256" key="4">
    <source>
        <dbReference type="ARBA" id="ARBA00044881"/>
    </source>
</evidence>
<comment type="catalytic activity">
    <reaction evidence="3">
        <text>L-histidyl-glycine(out) = L-histidyl-glycine(in)</text>
        <dbReference type="Rhea" id="RHEA:79395"/>
        <dbReference type="ChEBI" id="CHEBI:229957"/>
    </reaction>
</comment>
<reference evidence="21" key="1">
    <citation type="submission" date="2016-10" db="EMBL/GenBank/DDBJ databases">
        <authorList>
            <person name="Benchimol M."/>
            <person name="Almeida L.G."/>
            <person name="Vasconcelos A.T."/>
            <person name="Perreira-Neves A."/>
            <person name="Rosa I.A."/>
            <person name="Tasca T."/>
            <person name="Bogo M.R."/>
            <person name="de Souza W."/>
        </authorList>
    </citation>
    <scope>NUCLEOTIDE SEQUENCE [LARGE SCALE GENOMIC DNA]</scope>
    <source>
        <strain evidence="21">K</strain>
    </source>
</reference>
<evidence type="ECO:0000256" key="12">
    <source>
        <dbReference type="ARBA" id="ARBA00044912"/>
    </source>
</evidence>
<evidence type="ECO:0000256" key="5">
    <source>
        <dbReference type="ARBA" id="ARBA00044884"/>
    </source>
</evidence>
<feature type="transmembrane region" description="Helical" evidence="19">
    <location>
        <begin position="347"/>
        <end position="368"/>
    </location>
</feature>
<evidence type="ECO:0000256" key="13">
    <source>
        <dbReference type="ARBA" id="ARBA00044919"/>
    </source>
</evidence>
<evidence type="ECO:0000256" key="2">
    <source>
        <dbReference type="ARBA" id="ARBA00044876"/>
    </source>
</evidence>
<evidence type="ECO:0000256" key="8">
    <source>
        <dbReference type="ARBA" id="ARBA00044898"/>
    </source>
</evidence>
<dbReference type="GeneID" id="94830303"/>
<evidence type="ECO:0000313" key="22">
    <source>
        <dbReference type="Proteomes" id="UP000179807"/>
    </source>
</evidence>
<comment type="subunit">
    <text evidence="18">Homodimer. Interacts with lysosomal protein GLMP (via lumenal domain); the interaction starts while both proteins are still in the endoplasmic reticulum and is required for stabilization of MFSD1 in lysosomes but has no direct effect on its targeting to lysosomes or transporter activity.</text>
</comment>
<organism evidence="21 22">
    <name type="scientific">Tritrichomonas foetus</name>
    <dbReference type="NCBI Taxonomy" id="1144522"/>
    <lineage>
        <taxon>Eukaryota</taxon>
        <taxon>Metamonada</taxon>
        <taxon>Parabasalia</taxon>
        <taxon>Tritrichomonadida</taxon>
        <taxon>Tritrichomonadidae</taxon>
        <taxon>Tritrichomonas</taxon>
    </lineage>
</organism>
<evidence type="ECO:0000259" key="20">
    <source>
        <dbReference type="PROSITE" id="PS50850"/>
    </source>
</evidence>
<dbReference type="Proteomes" id="UP000179807">
    <property type="component" value="Unassembled WGS sequence"/>
</dbReference>
<dbReference type="GO" id="GO:0022857">
    <property type="term" value="F:transmembrane transporter activity"/>
    <property type="evidence" value="ECO:0007669"/>
    <property type="project" value="InterPro"/>
</dbReference>
<dbReference type="EMBL" id="MLAK01001260">
    <property type="protein sequence ID" value="OHS95181.1"/>
    <property type="molecule type" value="Genomic_DNA"/>
</dbReference>
<dbReference type="VEuPathDB" id="TrichDB:TRFO_10673"/>
<comment type="catalytic activity">
    <reaction evidence="12">
        <text>L-histidyl-L-alpha-amino acid(out) = L-histidyl-L-alpha-amino acid(in)</text>
        <dbReference type="Rhea" id="RHEA:79379"/>
        <dbReference type="ChEBI" id="CHEBI:229964"/>
    </reaction>
</comment>
<evidence type="ECO:0000256" key="3">
    <source>
        <dbReference type="ARBA" id="ARBA00044878"/>
    </source>
</evidence>
<feature type="transmembrane region" description="Helical" evidence="19">
    <location>
        <begin position="251"/>
        <end position="272"/>
    </location>
</feature>
<dbReference type="OrthoDB" id="2985014at2759"/>
<feature type="transmembrane region" description="Helical" evidence="19">
    <location>
        <begin position="389"/>
        <end position="407"/>
    </location>
</feature>
<dbReference type="RefSeq" id="XP_068348318.1">
    <property type="nucleotide sequence ID" value="XM_068495599.1"/>
</dbReference>
<sequence length="452" mass="49230">MMNEDDTELLIYQPEETSHDLDYLQYHVKEFQIRKWVNIILCSLSYLFSYFHRNTTAVLADDMANAFHVKKTAIGIFASLFFWTYGLMQPIVGSLADAIEPGFIIAISNLITTIGSFIISSSTNLETACVGRFLLGIGCSAIFVCTTKVGANWFTDSGYRLFTGSLIGIGSIGAILSQAPLQAIGKILGWRNVMKLIGLISFVLGFLSALFVRGHPLDIGFVGEKPVFPKKNKKKASICTNLYIMVTNTNFWILEIFMFCCPGVFIDIASLWGIPYLVDVLGFSKETASKAAMSLSLSIVIGSPVIPAIAEKTNARKKTMVVFAIISTACCFAMIFIGHYLSFYEIVVIYFVIGWGLSASQGIALSLFKDYASPSMAATMTGGGNTGPAVGGALIQMLTSFIIQIWPGSDVYPLAAYKVGLWGTGFVVSLIGTASLCFAAEVNKKEDEFEQK</sequence>
<dbReference type="SUPFAM" id="SSF103473">
    <property type="entry name" value="MFS general substrate transporter"/>
    <property type="match status" value="1"/>
</dbReference>
<proteinExistence type="predicted"/>
<comment type="catalytic activity">
    <reaction evidence="13">
        <text>L-alanyl-L-lysine(out) = L-alanyl-L-lysine(in)</text>
        <dbReference type="Rhea" id="RHEA:79415"/>
        <dbReference type="ChEBI" id="CHEBI:192470"/>
    </reaction>
</comment>
<dbReference type="PANTHER" id="PTHR23512:SF11">
    <property type="entry name" value="MAJOR FACILITATOR SUPERFAMILY PROTEIN"/>
    <property type="match status" value="1"/>
</dbReference>
<dbReference type="InterPro" id="IPR052187">
    <property type="entry name" value="MFSD1"/>
</dbReference>
<feature type="transmembrane region" description="Helical" evidence="19">
    <location>
        <begin position="292"/>
        <end position="309"/>
    </location>
</feature>
<dbReference type="InterPro" id="IPR020846">
    <property type="entry name" value="MFS_dom"/>
</dbReference>
<comment type="catalytic activity">
    <reaction evidence="2">
        <text>L-lysyl-L-alanine(out) = L-lysyl-L-alanine(in)</text>
        <dbReference type="Rhea" id="RHEA:79399"/>
        <dbReference type="ChEBI" id="CHEBI:229954"/>
    </reaction>
</comment>
<evidence type="ECO:0000256" key="11">
    <source>
        <dbReference type="ARBA" id="ARBA00044903"/>
    </source>
</evidence>
<name>A0A1J4JCP3_9EUKA</name>
<keyword evidence="19" id="KW-0472">Membrane</keyword>
<evidence type="ECO:0000256" key="1">
    <source>
        <dbReference type="ARBA" id="ARBA00004141"/>
    </source>
</evidence>
<dbReference type="Pfam" id="PF07690">
    <property type="entry name" value="MFS_1"/>
    <property type="match status" value="1"/>
</dbReference>
<evidence type="ECO:0000256" key="17">
    <source>
        <dbReference type="ARBA" id="ARBA00045709"/>
    </source>
</evidence>
<feature type="transmembrane region" description="Helical" evidence="19">
    <location>
        <begin position="103"/>
        <end position="121"/>
    </location>
</feature>
<dbReference type="GO" id="GO:0016020">
    <property type="term" value="C:membrane"/>
    <property type="evidence" value="ECO:0007669"/>
    <property type="project" value="UniProtKB-SubCell"/>
</dbReference>
<comment type="catalytic activity">
    <reaction evidence="10">
        <text>L-lysyl-L-lysine(out) = L-lysyl-L-lysine(in)</text>
        <dbReference type="Rhea" id="RHEA:79403"/>
        <dbReference type="ChEBI" id="CHEBI:229956"/>
    </reaction>
</comment>
<keyword evidence="22" id="KW-1185">Reference proteome</keyword>
<dbReference type="PROSITE" id="PS50850">
    <property type="entry name" value="MFS"/>
    <property type="match status" value="1"/>
</dbReference>
<evidence type="ECO:0000256" key="19">
    <source>
        <dbReference type="SAM" id="Phobius"/>
    </source>
</evidence>
<comment type="catalytic activity">
    <reaction evidence="14">
        <text>L-lysyl-glycine(out) = L-lysyl-glycine(in)</text>
        <dbReference type="Rhea" id="RHEA:79407"/>
        <dbReference type="ChEBI" id="CHEBI:191202"/>
    </reaction>
</comment>
<keyword evidence="19" id="KW-0812">Transmembrane</keyword>
<comment type="catalytic activity">
    <reaction evidence="8">
        <text>L-aspartyl-L-lysine(out) = L-aspartyl-L-lysine(in)</text>
        <dbReference type="Rhea" id="RHEA:79411"/>
        <dbReference type="ChEBI" id="CHEBI:229953"/>
    </reaction>
</comment>
<comment type="catalytic activity">
    <reaction evidence="9">
        <text>L-arginyl-L-alpha-amino acid(out) = L-arginyl-L-alpha-amino acid(in)</text>
        <dbReference type="Rhea" id="RHEA:79371"/>
        <dbReference type="ChEBI" id="CHEBI:84315"/>
    </reaction>
</comment>
<accession>A0A1J4JCP3</accession>
<protein>
    <recommendedName>
        <fullName evidence="15">Lysosomal dipeptide transporter MFSD1</fullName>
    </recommendedName>
    <alternativeName>
        <fullName evidence="16">Major facilitator superfamily domain-containing protein 1</fullName>
    </alternativeName>
</protein>
<evidence type="ECO:0000256" key="9">
    <source>
        <dbReference type="ARBA" id="ARBA00044899"/>
    </source>
</evidence>
<feature type="transmembrane region" description="Helical" evidence="19">
    <location>
        <begin position="419"/>
        <end position="442"/>
    </location>
</feature>
<dbReference type="InterPro" id="IPR011701">
    <property type="entry name" value="MFS"/>
</dbReference>
<evidence type="ECO:0000256" key="14">
    <source>
        <dbReference type="ARBA" id="ARBA00044924"/>
    </source>
</evidence>
<dbReference type="Gene3D" id="1.20.1250.20">
    <property type="entry name" value="MFS general substrate transporter like domains"/>
    <property type="match status" value="2"/>
</dbReference>
<feature type="transmembrane region" description="Helical" evidence="19">
    <location>
        <begin position="72"/>
        <end position="91"/>
    </location>
</feature>
<comment type="caution">
    <text evidence="21">The sequence shown here is derived from an EMBL/GenBank/DDBJ whole genome shotgun (WGS) entry which is preliminary data.</text>
</comment>
<comment type="subcellular location">
    <subcellularLocation>
        <location evidence="1">Membrane</location>
        <topology evidence="1">Multi-pass membrane protein</topology>
    </subcellularLocation>
</comment>